<evidence type="ECO:0000313" key="2">
    <source>
        <dbReference type="Proteomes" id="UP000549882"/>
    </source>
</evidence>
<gene>
    <name evidence="1" type="ORF">GGD50_004181</name>
</gene>
<reference evidence="1 2" key="1">
    <citation type="submission" date="2020-08" db="EMBL/GenBank/DDBJ databases">
        <title>Genomic Encyclopedia of Type Strains, Phase IV (KMG-V): Genome sequencing to study the core and pangenomes of soil and plant-associated prokaryotes.</title>
        <authorList>
            <person name="Whitman W."/>
        </authorList>
    </citation>
    <scope>NUCLEOTIDE SEQUENCE [LARGE SCALE GENOMIC DNA]</scope>
    <source>
        <strain evidence="1 2">SEMIA 4064</strain>
    </source>
</reference>
<comment type="caution">
    <text evidence="1">The sequence shown here is derived from an EMBL/GenBank/DDBJ whole genome shotgun (WGS) entry which is preliminary data.</text>
</comment>
<dbReference type="AlphaFoldDB" id="A0A7W8XU40"/>
<keyword evidence="2" id="KW-1185">Reference proteome</keyword>
<evidence type="ECO:0000313" key="1">
    <source>
        <dbReference type="EMBL" id="MBB5575546.1"/>
    </source>
</evidence>
<dbReference type="EMBL" id="JACHBI010000008">
    <property type="protein sequence ID" value="MBB5575546.1"/>
    <property type="molecule type" value="Genomic_DNA"/>
</dbReference>
<dbReference type="RefSeq" id="WP_183938828.1">
    <property type="nucleotide sequence ID" value="NZ_JACHBI010000008.1"/>
</dbReference>
<name>A0A7W8XU40_9HYPH</name>
<dbReference type="Proteomes" id="UP000549882">
    <property type="component" value="Unassembled WGS sequence"/>
</dbReference>
<organism evidence="1 2">
    <name type="scientific">Rhizobium paranaense</name>
    <dbReference type="NCBI Taxonomy" id="1650438"/>
    <lineage>
        <taxon>Bacteria</taxon>
        <taxon>Pseudomonadati</taxon>
        <taxon>Pseudomonadota</taxon>
        <taxon>Alphaproteobacteria</taxon>
        <taxon>Hyphomicrobiales</taxon>
        <taxon>Rhizobiaceae</taxon>
        <taxon>Rhizobium/Agrobacterium group</taxon>
        <taxon>Rhizobium</taxon>
    </lineage>
</organism>
<protein>
    <submittedName>
        <fullName evidence="1">Uncharacterized protein</fullName>
    </submittedName>
</protein>
<accession>A0A7W8XU40</accession>
<proteinExistence type="predicted"/>
<sequence>MGKKLRAEIRIPGRAIIETTAYKDWPYPRPVAYEGYFLTGIERADLIDGTAINVELLSNDRQM</sequence>